<feature type="domain" description="G-protein coupled receptors family 1 profile" evidence="9">
    <location>
        <begin position="81"/>
        <end position="273"/>
    </location>
</feature>
<keyword evidence="3 8" id="KW-1133">Transmembrane helix</keyword>
<sequence>SGRHDKHPSVINRFIDFPDNAQRDEHHGSGGRRLDRLVRRWLVARSGLRTISADFDLLIRVYSLFTGCFVTASYSNIKRKRNFFTIVVIVLHPTMRTGTNYFLANLALADLLVAAFCILQNMVHIVGFDHGNWTLGEAMCYIYVFMLHFIPCLSVGILVCVSIEKYLVFMHPFSKWTQQILRRRVRFMMTMATWALSIASNIPYALNTRLYRFSDTAAACGRTDTLRVWVTVSFILWYIFPLAVLALMYTNIGMMLWRSGSCVITVTRPSSGE</sequence>
<evidence type="ECO:0000256" key="3">
    <source>
        <dbReference type="ARBA" id="ARBA00022989"/>
    </source>
</evidence>
<evidence type="ECO:0000256" key="6">
    <source>
        <dbReference type="ARBA" id="ARBA00023170"/>
    </source>
</evidence>
<evidence type="ECO:0000256" key="2">
    <source>
        <dbReference type="ARBA" id="ARBA00022692"/>
    </source>
</evidence>
<name>A0A368GZY1_ANCCA</name>
<dbReference type="SUPFAM" id="SSF81321">
    <property type="entry name" value="Family A G protein-coupled receptor-like"/>
    <property type="match status" value="1"/>
</dbReference>
<feature type="transmembrane region" description="Helical" evidence="8">
    <location>
        <begin position="141"/>
        <end position="164"/>
    </location>
</feature>
<dbReference type="AlphaFoldDB" id="A0A368GZY1"/>
<organism evidence="10 11">
    <name type="scientific">Ancylostoma caninum</name>
    <name type="common">Dog hookworm</name>
    <dbReference type="NCBI Taxonomy" id="29170"/>
    <lineage>
        <taxon>Eukaryota</taxon>
        <taxon>Metazoa</taxon>
        <taxon>Ecdysozoa</taxon>
        <taxon>Nematoda</taxon>
        <taxon>Chromadorea</taxon>
        <taxon>Rhabditida</taxon>
        <taxon>Rhabditina</taxon>
        <taxon>Rhabditomorpha</taxon>
        <taxon>Strongyloidea</taxon>
        <taxon>Ancylostomatidae</taxon>
        <taxon>Ancylostomatinae</taxon>
        <taxon>Ancylostoma</taxon>
    </lineage>
</organism>
<comment type="caution">
    <text evidence="10">The sequence shown here is derived from an EMBL/GenBank/DDBJ whole genome shotgun (WGS) entry which is preliminary data.</text>
</comment>
<evidence type="ECO:0000256" key="1">
    <source>
        <dbReference type="ARBA" id="ARBA00004141"/>
    </source>
</evidence>
<keyword evidence="4" id="KW-0297">G-protein coupled receptor</keyword>
<evidence type="ECO:0000313" key="10">
    <source>
        <dbReference type="EMBL" id="RCN48909.1"/>
    </source>
</evidence>
<evidence type="ECO:0000256" key="7">
    <source>
        <dbReference type="ARBA" id="ARBA00023224"/>
    </source>
</evidence>
<proteinExistence type="predicted"/>
<keyword evidence="11" id="KW-1185">Reference proteome</keyword>
<dbReference type="GO" id="GO:0004930">
    <property type="term" value="F:G protein-coupled receptor activity"/>
    <property type="evidence" value="ECO:0007669"/>
    <property type="project" value="UniProtKB-KW"/>
</dbReference>
<feature type="non-terminal residue" evidence="10">
    <location>
        <position position="1"/>
    </location>
</feature>
<dbReference type="Proteomes" id="UP000252519">
    <property type="component" value="Unassembled WGS sequence"/>
</dbReference>
<dbReference type="PANTHER" id="PTHR24243">
    <property type="entry name" value="G-PROTEIN COUPLED RECEPTOR"/>
    <property type="match status" value="1"/>
</dbReference>
<dbReference type="PANTHER" id="PTHR24243:SF224">
    <property type="entry name" value="G-PROTEIN COUPLED RECEPTOR 19-RELATED"/>
    <property type="match status" value="1"/>
</dbReference>
<reference evidence="10 11" key="1">
    <citation type="submission" date="2014-10" db="EMBL/GenBank/DDBJ databases">
        <title>Draft genome of the hookworm Ancylostoma caninum.</title>
        <authorList>
            <person name="Mitreva M."/>
        </authorList>
    </citation>
    <scope>NUCLEOTIDE SEQUENCE [LARGE SCALE GENOMIC DNA]</scope>
    <source>
        <strain evidence="10 11">Baltimore</strain>
    </source>
</reference>
<dbReference type="PROSITE" id="PS50262">
    <property type="entry name" value="G_PROTEIN_RECEP_F1_2"/>
    <property type="match status" value="1"/>
</dbReference>
<dbReference type="STRING" id="29170.A0A368GZY1"/>
<feature type="transmembrane region" description="Helical" evidence="8">
    <location>
        <begin position="226"/>
        <end position="249"/>
    </location>
</feature>
<evidence type="ECO:0000256" key="4">
    <source>
        <dbReference type="ARBA" id="ARBA00023040"/>
    </source>
</evidence>
<protein>
    <submittedName>
        <fullName evidence="10">7 transmembrane receptor</fullName>
    </submittedName>
</protein>
<dbReference type="OrthoDB" id="5964776at2759"/>
<dbReference type="GO" id="GO:0005886">
    <property type="term" value="C:plasma membrane"/>
    <property type="evidence" value="ECO:0007669"/>
    <property type="project" value="TreeGrafter"/>
</dbReference>
<feature type="transmembrane region" description="Helical" evidence="8">
    <location>
        <begin position="98"/>
        <end position="121"/>
    </location>
</feature>
<keyword evidence="2 8" id="KW-0812">Transmembrane</keyword>
<dbReference type="InterPro" id="IPR000276">
    <property type="entry name" value="GPCR_Rhodpsn"/>
</dbReference>
<dbReference type="InterPro" id="IPR017452">
    <property type="entry name" value="GPCR_Rhodpsn_7TM"/>
</dbReference>
<dbReference type="PRINTS" id="PR00237">
    <property type="entry name" value="GPCRRHODOPSN"/>
</dbReference>
<evidence type="ECO:0000256" key="5">
    <source>
        <dbReference type="ARBA" id="ARBA00023136"/>
    </source>
</evidence>
<dbReference type="Gene3D" id="1.20.1070.10">
    <property type="entry name" value="Rhodopsin 7-helix transmembrane proteins"/>
    <property type="match status" value="1"/>
</dbReference>
<evidence type="ECO:0000256" key="8">
    <source>
        <dbReference type="SAM" id="Phobius"/>
    </source>
</evidence>
<feature type="transmembrane region" description="Helical" evidence="8">
    <location>
        <begin position="185"/>
        <end position="206"/>
    </location>
</feature>
<accession>A0A368GZY1</accession>
<keyword evidence="7" id="KW-0807">Transducer</keyword>
<gene>
    <name evidence="10" type="ORF">ANCCAN_05018</name>
</gene>
<evidence type="ECO:0000313" key="11">
    <source>
        <dbReference type="Proteomes" id="UP000252519"/>
    </source>
</evidence>
<feature type="transmembrane region" description="Helical" evidence="8">
    <location>
        <begin position="57"/>
        <end position="77"/>
    </location>
</feature>
<evidence type="ECO:0000259" key="9">
    <source>
        <dbReference type="PROSITE" id="PS50262"/>
    </source>
</evidence>
<dbReference type="EMBL" id="JOJR01000041">
    <property type="protein sequence ID" value="RCN48909.1"/>
    <property type="molecule type" value="Genomic_DNA"/>
</dbReference>
<keyword evidence="6 10" id="KW-0675">Receptor</keyword>
<keyword evidence="5 8" id="KW-0472">Membrane</keyword>
<dbReference type="Pfam" id="PF00001">
    <property type="entry name" value="7tm_1"/>
    <property type="match status" value="1"/>
</dbReference>
<comment type="subcellular location">
    <subcellularLocation>
        <location evidence="1">Membrane</location>
        <topology evidence="1">Multi-pass membrane protein</topology>
    </subcellularLocation>
</comment>